<dbReference type="Proteomes" id="UP000198432">
    <property type="component" value="Unassembled WGS sequence"/>
</dbReference>
<reference evidence="3" key="1">
    <citation type="submission" date="2017-06" db="EMBL/GenBank/DDBJ databases">
        <authorList>
            <person name="Varghese N."/>
            <person name="Submissions S."/>
        </authorList>
    </citation>
    <scope>NUCLEOTIDE SEQUENCE [LARGE SCALE GENOMIC DNA]</scope>
    <source>
        <strain evidence="3">NKM1</strain>
    </source>
</reference>
<keyword evidence="1" id="KW-0472">Membrane</keyword>
<gene>
    <name evidence="2" type="ORF">SAMN06296052_104184</name>
</gene>
<dbReference type="OrthoDB" id="854154at2"/>
<evidence type="ECO:0000256" key="1">
    <source>
        <dbReference type="SAM" id="Phobius"/>
    </source>
</evidence>
<organism evidence="2 3">
    <name type="scientific">Pontibacter ummariensis</name>
    <dbReference type="NCBI Taxonomy" id="1610492"/>
    <lineage>
        <taxon>Bacteria</taxon>
        <taxon>Pseudomonadati</taxon>
        <taxon>Bacteroidota</taxon>
        <taxon>Cytophagia</taxon>
        <taxon>Cytophagales</taxon>
        <taxon>Hymenobacteraceae</taxon>
        <taxon>Pontibacter</taxon>
    </lineage>
</organism>
<protein>
    <submittedName>
        <fullName evidence="2">Uncharacterized protein</fullName>
    </submittedName>
</protein>
<dbReference type="EMBL" id="FZOQ01000004">
    <property type="protein sequence ID" value="SNS30479.1"/>
    <property type="molecule type" value="Genomic_DNA"/>
</dbReference>
<sequence>MPQGTVIAVKPLGYASENTLLYARSLNASGAEGSGPDTGQGNLVYIKVFEEKEKLGFGRKSDTVVWYEDTEGRLVEGDHVHFEINKDRTKPIQGAQNVRRLQGGRFYIPGDLLSKVALLSSLLLLVALVLDRQR</sequence>
<dbReference type="AlphaFoldDB" id="A0A239DDR0"/>
<keyword evidence="3" id="KW-1185">Reference proteome</keyword>
<feature type="transmembrane region" description="Helical" evidence="1">
    <location>
        <begin position="112"/>
        <end position="130"/>
    </location>
</feature>
<accession>A0A239DDR0</accession>
<dbReference type="RefSeq" id="WP_089318365.1">
    <property type="nucleotide sequence ID" value="NZ_FZOQ01000004.1"/>
</dbReference>
<proteinExistence type="predicted"/>
<keyword evidence="1" id="KW-1133">Transmembrane helix</keyword>
<evidence type="ECO:0000313" key="2">
    <source>
        <dbReference type="EMBL" id="SNS30479.1"/>
    </source>
</evidence>
<evidence type="ECO:0000313" key="3">
    <source>
        <dbReference type="Proteomes" id="UP000198432"/>
    </source>
</evidence>
<name>A0A239DDR0_9BACT</name>
<keyword evidence="1" id="KW-0812">Transmembrane</keyword>